<feature type="compositionally biased region" description="Low complexity" evidence="7">
    <location>
        <begin position="335"/>
        <end position="352"/>
    </location>
</feature>
<dbReference type="OMA" id="WIVMMSS"/>
<feature type="domain" description="EamA" evidence="8">
    <location>
        <begin position="172"/>
        <end position="310"/>
    </location>
</feature>
<feature type="transmembrane region" description="Helical" evidence="6">
    <location>
        <begin position="234"/>
        <end position="255"/>
    </location>
</feature>
<sequence length="369" mass="40082">MTEERPPVTSSIVAWTVKDAATGDELPRGTWTVGQPATTLWCPPPDTSQVSPDTSKYHMTRGGNHLISDRYHLIHHKYHMINDRNRLIPYRYHLIPCKYRLILIRVEVIRLRRLSGMAKMAGVGLCLGGVLVIALYSGPAISPLNHHRAFAGGPETSRSSGAATRTRTRWVKGTLLMLLSNVTWSLWIVMMSSLLKEYPCKLLATTLQSLLSAAQSLLLAAAVERDPAAWRLRLDAGLLAVAYSGIVVTGVSYYLQAWCIQKKGPVFLAMSSPLSFVFTIFSSSFFLGEVVHLGSVVGGVLMVAGLYSVLWGKSKEQDTLTLTAATATVTAAAVEQQETAAEPAPADSSNSDDSSDLQQGRLASADQQV</sequence>
<proteinExistence type="inferred from homology"/>
<dbReference type="SUPFAM" id="SSF103481">
    <property type="entry name" value="Multidrug resistance efflux transporter EmrE"/>
    <property type="match status" value="1"/>
</dbReference>
<name>A0A0E0JFF2_ORYPU</name>
<evidence type="ECO:0000256" key="3">
    <source>
        <dbReference type="ARBA" id="ARBA00022692"/>
    </source>
</evidence>
<keyword evidence="4 6" id="KW-1133">Transmembrane helix</keyword>
<keyword evidence="5 6" id="KW-0472">Membrane</keyword>
<evidence type="ECO:0000256" key="2">
    <source>
        <dbReference type="ARBA" id="ARBA00007635"/>
    </source>
</evidence>
<dbReference type="PANTHER" id="PTHR31218">
    <property type="entry name" value="WAT1-RELATED PROTEIN"/>
    <property type="match status" value="1"/>
</dbReference>
<keyword evidence="10" id="KW-1185">Reference proteome</keyword>
<feature type="transmembrane region" description="Helical" evidence="6">
    <location>
        <begin position="120"/>
        <end position="138"/>
    </location>
</feature>
<evidence type="ECO:0000313" key="9">
    <source>
        <dbReference type="EnsemblPlants" id="OPUNC01G06660.1"/>
    </source>
</evidence>
<dbReference type="AlphaFoldDB" id="A0A0E0JFF2"/>
<protein>
    <recommendedName>
        <fullName evidence="6">WAT1-related protein</fullName>
    </recommendedName>
</protein>
<dbReference type="GO" id="GO:0022857">
    <property type="term" value="F:transmembrane transporter activity"/>
    <property type="evidence" value="ECO:0007669"/>
    <property type="project" value="InterPro"/>
</dbReference>
<comment type="similarity">
    <text evidence="2 6">Belongs to the drug/metabolite transporter (DMT) superfamily. Plant drug/metabolite exporter (P-DME) (TC 2.A.7.4) family.</text>
</comment>
<dbReference type="Pfam" id="PF00892">
    <property type="entry name" value="EamA"/>
    <property type="match status" value="1"/>
</dbReference>
<dbReference type="InterPro" id="IPR037185">
    <property type="entry name" value="EmrE-like"/>
</dbReference>
<feature type="region of interest" description="Disordered" evidence="7">
    <location>
        <begin position="335"/>
        <end position="369"/>
    </location>
</feature>
<dbReference type="EnsemblPlants" id="OPUNC01G06660.1">
    <property type="protein sequence ID" value="OPUNC01G06660.1"/>
    <property type="gene ID" value="OPUNC01G06660"/>
</dbReference>
<reference evidence="9" key="2">
    <citation type="submission" date="2018-05" db="EMBL/GenBank/DDBJ databases">
        <title>OpunRS2 (Oryza punctata Reference Sequence Version 2).</title>
        <authorList>
            <person name="Zhang J."/>
            <person name="Kudrna D."/>
            <person name="Lee S."/>
            <person name="Talag J."/>
            <person name="Welchert J."/>
            <person name="Wing R.A."/>
        </authorList>
    </citation>
    <scope>NUCLEOTIDE SEQUENCE [LARGE SCALE GENOMIC DNA]</scope>
</reference>
<evidence type="ECO:0000256" key="1">
    <source>
        <dbReference type="ARBA" id="ARBA00004141"/>
    </source>
</evidence>
<feature type="transmembrane region" description="Helical" evidence="6">
    <location>
        <begin position="293"/>
        <end position="312"/>
    </location>
</feature>
<dbReference type="Proteomes" id="UP000026962">
    <property type="component" value="Chromosome 1"/>
</dbReference>
<comment type="subcellular location">
    <subcellularLocation>
        <location evidence="1 6">Membrane</location>
        <topology evidence="1 6">Multi-pass membrane protein</topology>
    </subcellularLocation>
</comment>
<dbReference type="InterPro" id="IPR000620">
    <property type="entry name" value="EamA_dom"/>
</dbReference>
<feature type="transmembrane region" description="Helical" evidence="6">
    <location>
        <begin position="175"/>
        <end position="195"/>
    </location>
</feature>
<keyword evidence="3 6" id="KW-0812">Transmembrane</keyword>
<feature type="transmembrane region" description="Helical" evidence="6">
    <location>
        <begin position="267"/>
        <end position="287"/>
    </location>
</feature>
<reference evidence="9" key="1">
    <citation type="submission" date="2015-04" db="UniProtKB">
        <authorList>
            <consortium name="EnsemblPlants"/>
        </authorList>
    </citation>
    <scope>IDENTIFICATION</scope>
</reference>
<evidence type="ECO:0000256" key="5">
    <source>
        <dbReference type="ARBA" id="ARBA00023136"/>
    </source>
</evidence>
<evidence type="ECO:0000256" key="4">
    <source>
        <dbReference type="ARBA" id="ARBA00022989"/>
    </source>
</evidence>
<dbReference type="eggNOG" id="ENOG502QUJ3">
    <property type="taxonomic scope" value="Eukaryota"/>
</dbReference>
<dbReference type="Gramene" id="OPUNC01G06660.1">
    <property type="protein sequence ID" value="OPUNC01G06660.1"/>
    <property type="gene ID" value="OPUNC01G06660"/>
</dbReference>
<organism evidence="9">
    <name type="scientific">Oryza punctata</name>
    <name type="common">Red rice</name>
    <dbReference type="NCBI Taxonomy" id="4537"/>
    <lineage>
        <taxon>Eukaryota</taxon>
        <taxon>Viridiplantae</taxon>
        <taxon>Streptophyta</taxon>
        <taxon>Embryophyta</taxon>
        <taxon>Tracheophyta</taxon>
        <taxon>Spermatophyta</taxon>
        <taxon>Magnoliopsida</taxon>
        <taxon>Liliopsida</taxon>
        <taxon>Poales</taxon>
        <taxon>Poaceae</taxon>
        <taxon>BOP clade</taxon>
        <taxon>Oryzoideae</taxon>
        <taxon>Oryzeae</taxon>
        <taxon>Oryzinae</taxon>
        <taxon>Oryza</taxon>
    </lineage>
</organism>
<evidence type="ECO:0000256" key="6">
    <source>
        <dbReference type="RuleBase" id="RU363077"/>
    </source>
</evidence>
<dbReference type="InterPro" id="IPR030184">
    <property type="entry name" value="WAT1-related"/>
</dbReference>
<evidence type="ECO:0000259" key="8">
    <source>
        <dbReference type="Pfam" id="PF00892"/>
    </source>
</evidence>
<evidence type="ECO:0000313" key="10">
    <source>
        <dbReference type="Proteomes" id="UP000026962"/>
    </source>
</evidence>
<dbReference type="GO" id="GO:0016020">
    <property type="term" value="C:membrane"/>
    <property type="evidence" value="ECO:0007669"/>
    <property type="project" value="UniProtKB-SubCell"/>
</dbReference>
<accession>A0A0E0JFF2</accession>
<evidence type="ECO:0000256" key="7">
    <source>
        <dbReference type="SAM" id="MobiDB-lite"/>
    </source>
</evidence>
<dbReference type="HOGENOM" id="CLU_750956_0_0_1"/>